<reference evidence="3" key="1">
    <citation type="journal article" date="2019" name="Int. J. Syst. Evol. Microbiol.">
        <title>The Global Catalogue of Microorganisms (GCM) 10K type strain sequencing project: providing services to taxonomists for standard genome sequencing and annotation.</title>
        <authorList>
            <consortium name="The Broad Institute Genomics Platform"/>
            <consortium name="The Broad Institute Genome Sequencing Center for Infectious Disease"/>
            <person name="Wu L."/>
            <person name="Ma J."/>
        </authorList>
    </citation>
    <scope>NUCLEOTIDE SEQUENCE [LARGE SCALE GENOMIC DNA]</scope>
    <source>
        <strain evidence="3">CCUG 60742</strain>
    </source>
</reference>
<organism evidence="2 3">
    <name type="scientific">Mucilaginibacter lutimaris</name>
    <dbReference type="NCBI Taxonomy" id="931629"/>
    <lineage>
        <taxon>Bacteria</taxon>
        <taxon>Pseudomonadati</taxon>
        <taxon>Bacteroidota</taxon>
        <taxon>Sphingobacteriia</taxon>
        <taxon>Sphingobacteriales</taxon>
        <taxon>Sphingobacteriaceae</taxon>
        <taxon>Mucilaginibacter</taxon>
    </lineage>
</organism>
<comment type="caution">
    <text evidence="2">The sequence shown here is derived from an EMBL/GenBank/DDBJ whole genome shotgun (WGS) entry which is preliminary data.</text>
</comment>
<dbReference type="PROSITE" id="PS51257">
    <property type="entry name" value="PROKAR_LIPOPROTEIN"/>
    <property type="match status" value="1"/>
</dbReference>
<dbReference type="RefSeq" id="WP_377137554.1">
    <property type="nucleotide sequence ID" value="NZ_JBHTIA010000003.1"/>
</dbReference>
<dbReference type="EMBL" id="JBHTIA010000003">
    <property type="protein sequence ID" value="MFD0763455.1"/>
    <property type="molecule type" value="Genomic_DNA"/>
</dbReference>
<name>A0ABW2ZAC2_9SPHI</name>
<dbReference type="Proteomes" id="UP001597073">
    <property type="component" value="Unassembled WGS sequence"/>
</dbReference>
<feature type="chain" id="PRO_5047462141" description="CHRD domain-containing protein" evidence="1">
    <location>
        <begin position="18"/>
        <end position="176"/>
    </location>
</feature>
<evidence type="ECO:0000313" key="2">
    <source>
        <dbReference type="EMBL" id="MFD0763455.1"/>
    </source>
</evidence>
<accession>A0ABW2ZAC2</accession>
<protein>
    <recommendedName>
        <fullName evidence="4">CHRD domain-containing protein</fullName>
    </recommendedName>
</protein>
<sequence length="176" mass="17947">MKKIKGAFIITMLIAVAAVSCKKDDAKTDNNTGGAATVSASNYGFDGTAGASFKSTKAGIVQVGNLWTLSAIKDGSNESISIVLGNVTATGTYKLDQGNNDGNGAIMLKDFKSATGEGAYSTDLPATGGMTGGGEVKITKLTATETEGTFYIVAHNSAGKEAFVEQGTFKGALNKK</sequence>
<evidence type="ECO:0000313" key="3">
    <source>
        <dbReference type="Proteomes" id="UP001597073"/>
    </source>
</evidence>
<feature type="signal peptide" evidence="1">
    <location>
        <begin position="1"/>
        <end position="17"/>
    </location>
</feature>
<evidence type="ECO:0000256" key="1">
    <source>
        <dbReference type="SAM" id="SignalP"/>
    </source>
</evidence>
<evidence type="ECO:0008006" key="4">
    <source>
        <dbReference type="Google" id="ProtNLM"/>
    </source>
</evidence>
<keyword evidence="1" id="KW-0732">Signal</keyword>
<gene>
    <name evidence="2" type="ORF">ACFQZI_01230</name>
</gene>
<proteinExistence type="predicted"/>
<keyword evidence="3" id="KW-1185">Reference proteome</keyword>